<dbReference type="InterPro" id="IPR011055">
    <property type="entry name" value="Dup_hybrid_motif"/>
</dbReference>
<comment type="caution">
    <text evidence="3">The sequence shown here is derived from an EMBL/GenBank/DDBJ whole genome shotgun (WGS) entry which is preliminary data.</text>
</comment>
<dbReference type="InterPro" id="IPR050570">
    <property type="entry name" value="Cell_wall_metabolism_enzyme"/>
</dbReference>
<dbReference type="CDD" id="cd12797">
    <property type="entry name" value="M23_peptidase"/>
    <property type="match status" value="1"/>
</dbReference>
<dbReference type="PANTHER" id="PTHR21666">
    <property type="entry name" value="PEPTIDASE-RELATED"/>
    <property type="match status" value="1"/>
</dbReference>
<organism evidence="3 4">
    <name type="scientific">Kocuria gwangalliensis</name>
    <dbReference type="NCBI Taxonomy" id="501592"/>
    <lineage>
        <taxon>Bacteria</taxon>
        <taxon>Bacillati</taxon>
        <taxon>Actinomycetota</taxon>
        <taxon>Actinomycetes</taxon>
        <taxon>Micrococcales</taxon>
        <taxon>Micrococcaceae</taxon>
        <taxon>Kocuria</taxon>
    </lineage>
</organism>
<gene>
    <name evidence="3" type="ORF">GCM10025781_25580</name>
</gene>
<proteinExistence type="predicted"/>
<evidence type="ECO:0000259" key="2">
    <source>
        <dbReference type="Pfam" id="PF01551"/>
    </source>
</evidence>
<evidence type="ECO:0000313" key="3">
    <source>
        <dbReference type="EMBL" id="GAA4705330.1"/>
    </source>
</evidence>
<dbReference type="PANTHER" id="PTHR21666:SF270">
    <property type="entry name" value="MUREIN HYDROLASE ACTIVATOR ENVC"/>
    <property type="match status" value="1"/>
</dbReference>
<dbReference type="RefSeq" id="WP_345311730.1">
    <property type="nucleotide sequence ID" value="NZ_BAABLN010000035.1"/>
</dbReference>
<name>A0ABP8XER4_9MICC</name>
<dbReference type="InterPro" id="IPR016047">
    <property type="entry name" value="M23ase_b-sheet_dom"/>
</dbReference>
<feature type="domain" description="M23ase beta-sheet core" evidence="2">
    <location>
        <begin position="107"/>
        <end position="172"/>
    </location>
</feature>
<dbReference type="Gene3D" id="2.70.70.10">
    <property type="entry name" value="Glucose Permease (Domain IIA)"/>
    <property type="match status" value="1"/>
</dbReference>
<protein>
    <recommendedName>
        <fullName evidence="2">M23ase beta-sheet core domain-containing protein</fullName>
    </recommendedName>
</protein>
<dbReference type="EMBL" id="BAABLN010000035">
    <property type="protein sequence ID" value="GAA4705330.1"/>
    <property type="molecule type" value="Genomic_DNA"/>
</dbReference>
<sequence length="217" mass="23498">MELDYPFHGRCLVQNSPANRVPSHGTDLFGTAFAIDFVPVDRENRSARFSAGSLWRPEAPENFIGFGQPVISPVTGTVVLSDDHAEDHAAYRGLSSMGYALTQARRAAAGWGTLAGNYVVIQESRSGRYVALCHLRWGSVRVRLGQDIQIGAQVAEFGNSGNSTEPHVHVQAVDSLEFERAVGLPLSFPGGLPRNGQIIDCRPHHSDQDAVQPPSIV</sequence>
<reference evidence="4" key="1">
    <citation type="journal article" date="2019" name="Int. J. Syst. Evol. Microbiol.">
        <title>The Global Catalogue of Microorganisms (GCM) 10K type strain sequencing project: providing services to taxonomists for standard genome sequencing and annotation.</title>
        <authorList>
            <consortium name="The Broad Institute Genomics Platform"/>
            <consortium name="The Broad Institute Genome Sequencing Center for Infectious Disease"/>
            <person name="Wu L."/>
            <person name="Ma J."/>
        </authorList>
    </citation>
    <scope>NUCLEOTIDE SEQUENCE [LARGE SCALE GENOMIC DNA]</scope>
    <source>
        <strain evidence="4">JCM 18958</strain>
    </source>
</reference>
<dbReference type="SUPFAM" id="SSF51261">
    <property type="entry name" value="Duplicated hybrid motif"/>
    <property type="match status" value="1"/>
</dbReference>
<keyword evidence="4" id="KW-1185">Reference proteome</keyword>
<feature type="region of interest" description="Disordered" evidence="1">
    <location>
        <begin position="197"/>
        <end position="217"/>
    </location>
</feature>
<accession>A0ABP8XER4</accession>
<evidence type="ECO:0000256" key="1">
    <source>
        <dbReference type="SAM" id="MobiDB-lite"/>
    </source>
</evidence>
<dbReference type="Pfam" id="PF01551">
    <property type="entry name" value="Peptidase_M23"/>
    <property type="match status" value="1"/>
</dbReference>
<dbReference type="Proteomes" id="UP001501446">
    <property type="component" value="Unassembled WGS sequence"/>
</dbReference>
<evidence type="ECO:0000313" key="4">
    <source>
        <dbReference type="Proteomes" id="UP001501446"/>
    </source>
</evidence>